<dbReference type="KEGG" id="muc:MuYL_3366"/>
<protein>
    <submittedName>
        <fullName evidence="4">Uncharacterized protein YjiK</fullName>
    </submittedName>
</protein>
<keyword evidence="5" id="KW-1185">Reference proteome</keyword>
<name>A0A223P086_9SPHI</name>
<sequence>MVFITSYFNISNMPKPIISLILSVTCLFFVSCVGQQEARSPKGYDFSNPVKYDMPDDLTEISGIAFNKGNPDTLFVEQDEDGKLFYFKPGSKDVPAIKFGKSGDYEDLAIISNQVVMLRSDGVLFTFPLDVKNAKPAVKELDSLLPKGEYEGLFADDASQLIYALCKRCAMEKSSKTNTIFSFKLSADGALQSDGKFIIDVKKIEELTGTKKITFHPSALSKNRQTGEWYILSSVNKLLVVADPNWVVKAVYTLNPRTFHQPEGMTFDNSNNLYISNEGDKVQPGNVLKFELTK</sequence>
<evidence type="ECO:0000313" key="4">
    <source>
        <dbReference type="EMBL" id="ASU35251.1"/>
    </source>
</evidence>
<dbReference type="Pfam" id="PF06977">
    <property type="entry name" value="SdiA-regulated"/>
    <property type="match status" value="1"/>
</dbReference>
<keyword evidence="3" id="KW-0472">Membrane</keyword>
<dbReference type="GO" id="GO:0005886">
    <property type="term" value="C:plasma membrane"/>
    <property type="evidence" value="ECO:0007669"/>
    <property type="project" value="UniProtKB-SubCell"/>
</dbReference>
<gene>
    <name evidence="4" type="ORF">MuYL_3366</name>
</gene>
<accession>A0A223P086</accession>
<organism evidence="4 5">
    <name type="scientific">Mucilaginibacter xinganensis</name>
    <dbReference type="NCBI Taxonomy" id="1234841"/>
    <lineage>
        <taxon>Bacteria</taxon>
        <taxon>Pseudomonadati</taxon>
        <taxon>Bacteroidota</taxon>
        <taxon>Sphingobacteriia</taxon>
        <taxon>Sphingobacteriales</taxon>
        <taxon>Sphingobacteriaceae</taxon>
        <taxon>Mucilaginibacter</taxon>
    </lineage>
</organism>
<dbReference type="EMBL" id="CP022743">
    <property type="protein sequence ID" value="ASU35251.1"/>
    <property type="molecule type" value="Genomic_DNA"/>
</dbReference>
<dbReference type="Proteomes" id="UP000215002">
    <property type="component" value="Chromosome"/>
</dbReference>
<keyword evidence="2" id="KW-1003">Cell membrane</keyword>
<evidence type="ECO:0000313" key="5">
    <source>
        <dbReference type="Proteomes" id="UP000215002"/>
    </source>
</evidence>
<evidence type="ECO:0000256" key="2">
    <source>
        <dbReference type="ARBA" id="ARBA00022475"/>
    </source>
</evidence>
<comment type="subcellular location">
    <subcellularLocation>
        <location evidence="1">Cell membrane</location>
    </subcellularLocation>
</comment>
<evidence type="ECO:0000256" key="1">
    <source>
        <dbReference type="ARBA" id="ARBA00004236"/>
    </source>
</evidence>
<evidence type="ECO:0000256" key="3">
    <source>
        <dbReference type="ARBA" id="ARBA00023136"/>
    </source>
</evidence>
<proteinExistence type="predicted"/>
<dbReference type="SUPFAM" id="SSF50956">
    <property type="entry name" value="Thermostable phytase (3-phytase)"/>
    <property type="match status" value="1"/>
</dbReference>
<dbReference type="AlphaFoldDB" id="A0A223P086"/>
<dbReference type="InterPro" id="IPR009722">
    <property type="entry name" value="YjiK/CarP"/>
</dbReference>
<reference evidence="4 5" key="1">
    <citation type="submission" date="2017-08" db="EMBL/GenBank/DDBJ databases">
        <title>Complete genome sequence of Mucilaginibacter sp. strain BJC16-A31.</title>
        <authorList>
            <consortium name="Henan University of Science and Technology"/>
            <person name="You X."/>
        </authorList>
    </citation>
    <scope>NUCLEOTIDE SEQUENCE [LARGE SCALE GENOMIC DNA]</scope>
    <source>
        <strain evidence="4 5">BJC16-A31</strain>
    </source>
</reference>